<accession>A0A381UHT6</accession>
<dbReference type="Pfam" id="PF13280">
    <property type="entry name" value="WYL"/>
    <property type="match status" value="1"/>
</dbReference>
<evidence type="ECO:0000256" key="2">
    <source>
        <dbReference type="ARBA" id="ARBA00023163"/>
    </source>
</evidence>
<evidence type="ECO:0000256" key="1">
    <source>
        <dbReference type="ARBA" id="ARBA00023015"/>
    </source>
</evidence>
<keyword evidence="2" id="KW-0804">Transcription</keyword>
<dbReference type="PROSITE" id="PS51000">
    <property type="entry name" value="HTH_DEOR_2"/>
    <property type="match status" value="1"/>
</dbReference>
<gene>
    <name evidence="4" type="ORF">METZ01_LOCUS80606</name>
</gene>
<proteinExistence type="predicted"/>
<evidence type="ECO:0000313" key="4">
    <source>
        <dbReference type="EMBL" id="SVA27752.1"/>
    </source>
</evidence>
<dbReference type="PANTHER" id="PTHR34580">
    <property type="match status" value="1"/>
</dbReference>
<dbReference type="InterPro" id="IPR057727">
    <property type="entry name" value="WCX_dom"/>
</dbReference>
<dbReference type="InterPro" id="IPR001034">
    <property type="entry name" value="DeoR_HTH"/>
</dbReference>
<dbReference type="Gene3D" id="1.10.10.10">
    <property type="entry name" value="Winged helix-like DNA-binding domain superfamily/Winged helix DNA-binding domain"/>
    <property type="match status" value="1"/>
</dbReference>
<name>A0A381UHT6_9ZZZZ</name>
<dbReference type="EMBL" id="UINC01006476">
    <property type="protein sequence ID" value="SVA27752.1"/>
    <property type="molecule type" value="Genomic_DNA"/>
</dbReference>
<dbReference type="PROSITE" id="PS52050">
    <property type="entry name" value="WYL"/>
    <property type="match status" value="1"/>
</dbReference>
<organism evidence="4">
    <name type="scientific">marine metagenome</name>
    <dbReference type="NCBI Taxonomy" id="408172"/>
    <lineage>
        <taxon>unclassified sequences</taxon>
        <taxon>metagenomes</taxon>
        <taxon>ecological metagenomes</taxon>
    </lineage>
</organism>
<dbReference type="InterPro" id="IPR026881">
    <property type="entry name" value="WYL_dom"/>
</dbReference>
<dbReference type="AlphaFoldDB" id="A0A381UHT6"/>
<sequence>MDRTERFYKIQRLLTERKVVSRDVFLENLSVSRATFKRDLEYLRDRIRMPIVWDRAQGGYRIDENDPDAHTHQLPGLWFSAEEIHALLTMEQLLEGLQPGMLTNLVRPLLSRIHQILATGDYTALEVSRRIKIIQIGVRPVEHTHFQAISSALLSRHRLHITHYRRQSGESQTREISPQRLVYYRDNWYLDAWCYLRKALRTFALDAIESVTVLDKRARDIKEQTLDETLGAGFGIFSGRATETAVLRFDPVRARWVSKETWHAQQEGEFELDGAYVLKVPYSDPRELVMDILKYGGDVEVLGPVKLRKMVREQLSGANRLYPEPRH</sequence>
<dbReference type="GO" id="GO:0003700">
    <property type="term" value="F:DNA-binding transcription factor activity"/>
    <property type="evidence" value="ECO:0007669"/>
    <property type="project" value="InterPro"/>
</dbReference>
<protein>
    <recommendedName>
        <fullName evidence="3">HTH deoR-type domain-containing protein</fullName>
    </recommendedName>
</protein>
<dbReference type="InterPro" id="IPR051534">
    <property type="entry name" value="CBASS_pafABC_assoc_protein"/>
</dbReference>
<dbReference type="Pfam" id="PF25583">
    <property type="entry name" value="WCX"/>
    <property type="match status" value="1"/>
</dbReference>
<evidence type="ECO:0000259" key="3">
    <source>
        <dbReference type="PROSITE" id="PS51000"/>
    </source>
</evidence>
<reference evidence="4" key="1">
    <citation type="submission" date="2018-05" db="EMBL/GenBank/DDBJ databases">
        <authorList>
            <person name="Lanie J.A."/>
            <person name="Ng W.-L."/>
            <person name="Kazmierczak K.M."/>
            <person name="Andrzejewski T.M."/>
            <person name="Davidsen T.M."/>
            <person name="Wayne K.J."/>
            <person name="Tettelin H."/>
            <person name="Glass J.I."/>
            <person name="Rusch D."/>
            <person name="Podicherti R."/>
            <person name="Tsui H.-C.T."/>
            <person name="Winkler M.E."/>
        </authorList>
    </citation>
    <scope>NUCLEOTIDE SEQUENCE</scope>
</reference>
<dbReference type="InterPro" id="IPR036388">
    <property type="entry name" value="WH-like_DNA-bd_sf"/>
</dbReference>
<keyword evidence="1" id="KW-0805">Transcription regulation</keyword>
<feature type="domain" description="HTH deoR-type" evidence="3">
    <location>
        <begin position="3"/>
        <end position="62"/>
    </location>
</feature>
<dbReference type="PANTHER" id="PTHR34580:SF3">
    <property type="entry name" value="PROTEIN PAFB"/>
    <property type="match status" value="1"/>
</dbReference>